<protein>
    <submittedName>
        <fullName evidence="2">Uncharacterized protein</fullName>
    </submittedName>
</protein>
<dbReference type="EMBL" id="JACHJW010000001">
    <property type="protein sequence ID" value="MBB4957770.1"/>
    <property type="molecule type" value="Genomic_DNA"/>
</dbReference>
<feature type="transmembrane region" description="Helical" evidence="1">
    <location>
        <begin position="37"/>
        <end position="57"/>
    </location>
</feature>
<keyword evidence="3" id="KW-1185">Reference proteome</keyword>
<proteinExistence type="predicted"/>
<accession>A0A7W7WNE3</accession>
<gene>
    <name evidence="2" type="ORF">FHR38_001503</name>
</gene>
<organism evidence="2 3">
    <name type="scientific">Micromonospora polyrhachis</name>
    <dbReference type="NCBI Taxonomy" id="1282883"/>
    <lineage>
        <taxon>Bacteria</taxon>
        <taxon>Bacillati</taxon>
        <taxon>Actinomycetota</taxon>
        <taxon>Actinomycetes</taxon>
        <taxon>Micromonosporales</taxon>
        <taxon>Micromonosporaceae</taxon>
        <taxon>Micromonospora</taxon>
    </lineage>
</organism>
<dbReference type="Proteomes" id="UP000578819">
    <property type="component" value="Unassembled WGS sequence"/>
</dbReference>
<evidence type="ECO:0000313" key="3">
    <source>
        <dbReference type="Proteomes" id="UP000578819"/>
    </source>
</evidence>
<dbReference type="AlphaFoldDB" id="A0A7W7WNE3"/>
<keyword evidence="1" id="KW-0472">Membrane</keyword>
<comment type="caution">
    <text evidence="2">The sequence shown here is derived from an EMBL/GenBank/DDBJ whole genome shotgun (WGS) entry which is preliminary data.</text>
</comment>
<keyword evidence="1" id="KW-1133">Transmembrane helix</keyword>
<sequence length="60" mass="6318">MSELLIATVGITLLGIALIRGGASTTTWFLTRLRLSRILTVAIVLLVVGALLAQTLGRAK</sequence>
<name>A0A7W7WNE3_9ACTN</name>
<keyword evidence="1" id="KW-0812">Transmembrane</keyword>
<reference evidence="2 3" key="1">
    <citation type="submission" date="2020-08" db="EMBL/GenBank/DDBJ databases">
        <title>Sequencing the genomes of 1000 actinobacteria strains.</title>
        <authorList>
            <person name="Klenk H.-P."/>
        </authorList>
    </citation>
    <scope>NUCLEOTIDE SEQUENCE [LARGE SCALE GENOMIC DNA]</scope>
    <source>
        <strain evidence="2 3">DSM 45886</strain>
    </source>
</reference>
<evidence type="ECO:0000256" key="1">
    <source>
        <dbReference type="SAM" id="Phobius"/>
    </source>
</evidence>
<evidence type="ECO:0000313" key="2">
    <source>
        <dbReference type="EMBL" id="MBB4957770.1"/>
    </source>
</evidence>